<dbReference type="InterPro" id="IPR009061">
    <property type="entry name" value="DNA-bd_dom_put_sf"/>
</dbReference>
<evidence type="ECO:0000256" key="5">
    <source>
        <dbReference type="SAM" id="MobiDB-lite"/>
    </source>
</evidence>
<dbReference type="Pfam" id="PF13411">
    <property type="entry name" value="MerR_1"/>
    <property type="match status" value="1"/>
</dbReference>
<proteinExistence type="predicted"/>
<comment type="caution">
    <text evidence="7">The sequence shown here is derived from an EMBL/GenBank/DDBJ whole genome shotgun (WGS) entry which is preliminary data.</text>
</comment>
<keyword evidence="3" id="KW-0238">DNA-binding</keyword>
<dbReference type="PANTHER" id="PTHR30204">
    <property type="entry name" value="REDOX-CYCLING DRUG-SENSING TRANSCRIPTIONAL ACTIVATOR SOXR"/>
    <property type="match status" value="1"/>
</dbReference>
<reference evidence="7 8" key="1">
    <citation type="submission" date="2012-05" db="EMBL/GenBank/DDBJ databases">
        <authorList>
            <person name="Harkins D.M."/>
            <person name="Madupu R."/>
            <person name="Durkin A.S."/>
            <person name="Torralba M."/>
            <person name="Methe B."/>
            <person name="Sutton G.G."/>
            <person name="Nelson K.E."/>
        </authorList>
    </citation>
    <scope>NUCLEOTIDE SEQUENCE [LARGE SCALE GENOMIC DNA]</scope>
    <source>
        <strain evidence="7 8">F0489</strain>
    </source>
</reference>
<keyword evidence="4" id="KW-0804">Transcription</keyword>
<dbReference type="eggNOG" id="COG0789">
    <property type="taxonomic scope" value="Bacteria"/>
</dbReference>
<dbReference type="SMART" id="SM00422">
    <property type="entry name" value="HTH_MERR"/>
    <property type="match status" value="1"/>
</dbReference>
<evidence type="ECO:0000259" key="6">
    <source>
        <dbReference type="PROSITE" id="PS50937"/>
    </source>
</evidence>
<accession>J1HEZ1</accession>
<dbReference type="InterPro" id="IPR047057">
    <property type="entry name" value="MerR_fam"/>
</dbReference>
<dbReference type="AlphaFoldDB" id="J1HEZ1"/>
<feature type="region of interest" description="Disordered" evidence="5">
    <location>
        <begin position="110"/>
        <end position="146"/>
    </location>
</feature>
<keyword evidence="2" id="KW-0805">Transcription regulation</keyword>
<evidence type="ECO:0000313" key="8">
    <source>
        <dbReference type="Proteomes" id="UP000002941"/>
    </source>
</evidence>
<dbReference type="SUPFAM" id="SSF46955">
    <property type="entry name" value="Putative DNA-binding domain"/>
    <property type="match status" value="1"/>
</dbReference>
<dbReference type="GO" id="GO:0003700">
    <property type="term" value="F:DNA-binding transcription factor activity"/>
    <property type="evidence" value="ECO:0007669"/>
    <property type="project" value="InterPro"/>
</dbReference>
<feature type="domain" description="HTH merR-type" evidence="6">
    <location>
        <begin position="3"/>
        <end position="71"/>
    </location>
</feature>
<gene>
    <name evidence="7" type="ORF">HMPREF1318_0334</name>
</gene>
<evidence type="ECO:0000256" key="1">
    <source>
        <dbReference type="ARBA" id="ARBA00022491"/>
    </source>
</evidence>
<dbReference type="PROSITE" id="PS50937">
    <property type="entry name" value="HTH_MERR_2"/>
    <property type="match status" value="1"/>
</dbReference>
<evidence type="ECO:0000256" key="4">
    <source>
        <dbReference type="ARBA" id="ARBA00023163"/>
    </source>
</evidence>
<dbReference type="Gene3D" id="1.10.1660.10">
    <property type="match status" value="1"/>
</dbReference>
<dbReference type="PANTHER" id="PTHR30204:SF69">
    <property type="entry name" value="MERR-FAMILY TRANSCRIPTIONAL REGULATOR"/>
    <property type="match status" value="1"/>
</dbReference>
<name>J1HEZ1_9ACTO</name>
<protein>
    <submittedName>
        <fullName evidence="7">Transcriptional regulator, MerR family</fullName>
    </submittedName>
</protein>
<dbReference type="PATRIC" id="fig|1125718.3.peg.1512"/>
<evidence type="ECO:0000256" key="2">
    <source>
        <dbReference type="ARBA" id="ARBA00023015"/>
    </source>
</evidence>
<evidence type="ECO:0000256" key="3">
    <source>
        <dbReference type="ARBA" id="ARBA00023125"/>
    </source>
</evidence>
<keyword evidence="8" id="KW-1185">Reference proteome</keyword>
<evidence type="ECO:0000313" key="7">
    <source>
        <dbReference type="EMBL" id="EJF44340.1"/>
    </source>
</evidence>
<dbReference type="EMBL" id="AKFT01000113">
    <property type="protein sequence ID" value="EJF44340.1"/>
    <property type="molecule type" value="Genomic_DNA"/>
</dbReference>
<sequence length="146" mass="15379">MGRMRISDFAARAGLTPRQVRHYTDVGLLPAARLGNGYRDYDPAHVEQARRVHALIAVGLSCEQVLPLIGCLGSEEAAACPAASSALAAQLASIEERIERLEDTRRLLRDRLAVSSPASGPGARRGAGGTGNLPANERPGSGSDRP</sequence>
<dbReference type="InterPro" id="IPR000551">
    <property type="entry name" value="MerR-type_HTH_dom"/>
</dbReference>
<keyword evidence="1" id="KW-0678">Repressor</keyword>
<dbReference type="GO" id="GO:0003677">
    <property type="term" value="F:DNA binding"/>
    <property type="evidence" value="ECO:0007669"/>
    <property type="project" value="UniProtKB-KW"/>
</dbReference>
<organism evidence="7 8">
    <name type="scientific">Actinomyces massiliensis F0489</name>
    <dbReference type="NCBI Taxonomy" id="1125718"/>
    <lineage>
        <taxon>Bacteria</taxon>
        <taxon>Bacillati</taxon>
        <taxon>Actinomycetota</taxon>
        <taxon>Actinomycetes</taxon>
        <taxon>Actinomycetales</taxon>
        <taxon>Actinomycetaceae</taxon>
        <taxon>Actinomyces</taxon>
    </lineage>
</organism>
<dbReference type="Proteomes" id="UP000002941">
    <property type="component" value="Unassembled WGS sequence"/>
</dbReference>